<evidence type="ECO:0000313" key="1">
    <source>
        <dbReference type="EMBL" id="MBH5329365.1"/>
    </source>
</evidence>
<keyword evidence="2" id="KW-1185">Reference proteome</keyword>
<dbReference type="Proteomes" id="UP000768471">
    <property type="component" value="Unassembled WGS sequence"/>
</dbReference>
<evidence type="ECO:0000313" key="2">
    <source>
        <dbReference type="Proteomes" id="UP000768471"/>
    </source>
</evidence>
<evidence type="ECO:0008006" key="3">
    <source>
        <dbReference type="Google" id="ProtNLM"/>
    </source>
</evidence>
<reference evidence="1 2" key="1">
    <citation type="submission" date="2020-09" db="EMBL/GenBank/DDBJ databases">
        <title>Eikenella S3660 sp. nov., isolated from a throat swab.</title>
        <authorList>
            <person name="Buhl M."/>
        </authorList>
    </citation>
    <scope>NUCLEOTIDE SEQUENCE [LARGE SCALE GENOMIC DNA]</scope>
    <source>
        <strain evidence="1 2">S3360</strain>
    </source>
</reference>
<comment type="caution">
    <text evidence="1">The sequence shown here is derived from an EMBL/GenBank/DDBJ whole genome shotgun (WGS) entry which is preliminary data.</text>
</comment>
<sequence>MMYAKWEGSIFQVAFAGLLLAGCVMTPQQRAAYEAAREREMKQTAVALAAQCDRRAAELIALQQEDYLGVPDVQKAKLRQEYTRKVTEPGFQACYRMAWENLVYRQRLEQLERRERRRELEWMMYRPYYPYWW</sequence>
<organism evidence="1 2">
    <name type="scientific">Eikenella glucosivorans</name>
    <dbReference type="NCBI Taxonomy" id="2766967"/>
    <lineage>
        <taxon>Bacteria</taxon>
        <taxon>Pseudomonadati</taxon>
        <taxon>Pseudomonadota</taxon>
        <taxon>Betaproteobacteria</taxon>
        <taxon>Neisseriales</taxon>
        <taxon>Neisseriaceae</taxon>
        <taxon>Eikenella</taxon>
    </lineage>
</organism>
<proteinExistence type="predicted"/>
<dbReference type="RefSeq" id="WP_197903196.1">
    <property type="nucleotide sequence ID" value="NZ_JACSGR010000004.1"/>
</dbReference>
<protein>
    <recommendedName>
        <fullName evidence="3">Lipoprotein</fullName>
    </recommendedName>
</protein>
<dbReference type="EMBL" id="JACSGR010000004">
    <property type="protein sequence ID" value="MBH5329365.1"/>
    <property type="molecule type" value="Genomic_DNA"/>
</dbReference>
<name>A0ABS0NAR7_9NEIS</name>
<gene>
    <name evidence="1" type="ORF">H9Q10_06745</name>
</gene>
<accession>A0ABS0NAR7</accession>
<dbReference type="PROSITE" id="PS51257">
    <property type="entry name" value="PROKAR_LIPOPROTEIN"/>
    <property type="match status" value="1"/>
</dbReference>